<evidence type="ECO:0000256" key="1">
    <source>
        <dbReference type="ARBA" id="ARBA00007025"/>
    </source>
</evidence>
<dbReference type="GO" id="GO:0016787">
    <property type="term" value="F:hydrolase activity"/>
    <property type="evidence" value="ECO:0007669"/>
    <property type="project" value="UniProtKB-KW"/>
</dbReference>
<evidence type="ECO:0000256" key="5">
    <source>
        <dbReference type="ARBA" id="ARBA00022801"/>
    </source>
</evidence>
<evidence type="ECO:0000256" key="7">
    <source>
        <dbReference type="ARBA" id="ARBA00022833"/>
    </source>
</evidence>
<dbReference type="CDD" id="cd18793">
    <property type="entry name" value="SF2_C_SNF"/>
    <property type="match status" value="1"/>
</dbReference>
<dbReference type="Proteomes" id="UP000729357">
    <property type="component" value="Unassembled WGS sequence"/>
</dbReference>
<dbReference type="GO" id="GO:0005634">
    <property type="term" value="C:nucleus"/>
    <property type="evidence" value="ECO:0007669"/>
    <property type="project" value="TreeGrafter"/>
</dbReference>
<feature type="compositionally biased region" description="Basic and acidic residues" evidence="11">
    <location>
        <begin position="131"/>
        <end position="143"/>
    </location>
</feature>
<feature type="region of interest" description="Disordered" evidence="11">
    <location>
        <begin position="944"/>
        <end position="986"/>
    </location>
</feature>
<dbReference type="GO" id="GO:0008270">
    <property type="term" value="F:zinc ion binding"/>
    <property type="evidence" value="ECO:0007669"/>
    <property type="project" value="UniProtKB-KW"/>
</dbReference>
<dbReference type="Gene3D" id="3.30.40.10">
    <property type="entry name" value="Zinc/RING finger domain, C3HC4 (zinc finger)"/>
    <property type="match status" value="1"/>
</dbReference>
<dbReference type="InterPro" id="IPR001650">
    <property type="entry name" value="Helicase_C-like"/>
</dbReference>
<keyword evidence="6" id="KW-0347">Helicase</keyword>
<dbReference type="SUPFAM" id="SSF57850">
    <property type="entry name" value="RING/U-box"/>
    <property type="match status" value="1"/>
</dbReference>
<dbReference type="InterPro" id="IPR017907">
    <property type="entry name" value="Znf_RING_CS"/>
</dbReference>
<feature type="compositionally biased region" description="Basic and acidic residues" evidence="11">
    <location>
        <begin position="79"/>
        <end position="97"/>
    </location>
</feature>
<proteinExistence type="inferred from homology"/>
<dbReference type="InterPro" id="IPR000330">
    <property type="entry name" value="SNF2_N"/>
</dbReference>
<dbReference type="SUPFAM" id="SSF52540">
    <property type="entry name" value="P-loop containing nucleoside triphosphate hydrolases"/>
    <property type="match status" value="2"/>
</dbReference>
<dbReference type="PROSITE" id="PS51194">
    <property type="entry name" value="HELICASE_CTER"/>
    <property type="match status" value="1"/>
</dbReference>
<comment type="similarity">
    <text evidence="1">Belongs to the SNF2/RAD54 helicase family.</text>
</comment>
<dbReference type="Pfam" id="PF00176">
    <property type="entry name" value="SNF2-rel_dom"/>
    <property type="match status" value="1"/>
</dbReference>
<evidence type="ECO:0000256" key="3">
    <source>
        <dbReference type="ARBA" id="ARBA00022741"/>
    </source>
</evidence>
<dbReference type="InterPro" id="IPR027417">
    <property type="entry name" value="P-loop_NTPase"/>
</dbReference>
<dbReference type="Gene3D" id="3.40.50.10810">
    <property type="entry name" value="Tandem AAA-ATPase domain"/>
    <property type="match status" value="1"/>
</dbReference>
<dbReference type="InterPro" id="IPR013083">
    <property type="entry name" value="Znf_RING/FYVE/PHD"/>
</dbReference>
<dbReference type="InterPro" id="IPR014001">
    <property type="entry name" value="Helicase_ATP-bd"/>
</dbReference>
<evidence type="ECO:0000256" key="2">
    <source>
        <dbReference type="ARBA" id="ARBA00022723"/>
    </source>
</evidence>
<dbReference type="PANTHER" id="PTHR45626">
    <property type="entry name" value="TRANSCRIPTION TERMINATION FACTOR 2-RELATED"/>
    <property type="match status" value="1"/>
</dbReference>
<dbReference type="GO" id="GO:0008094">
    <property type="term" value="F:ATP-dependent activity, acting on DNA"/>
    <property type="evidence" value="ECO:0007669"/>
    <property type="project" value="TreeGrafter"/>
</dbReference>
<evidence type="ECO:0000256" key="10">
    <source>
        <dbReference type="SAM" id="Coils"/>
    </source>
</evidence>
<keyword evidence="3" id="KW-0547">Nucleotide-binding</keyword>
<dbReference type="PROSITE" id="PS50089">
    <property type="entry name" value="ZF_RING_2"/>
    <property type="match status" value="1"/>
</dbReference>
<dbReference type="InterPro" id="IPR001841">
    <property type="entry name" value="Znf_RING"/>
</dbReference>
<evidence type="ECO:0000259" key="13">
    <source>
        <dbReference type="PROSITE" id="PS51192"/>
    </source>
</evidence>
<evidence type="ECO:0000313" key="16">
    <source>
        <dbReference type="Proteomes" id="UP000729357"/>
    </source>
</evidence>
<dbReference type="Pfam" id="PF00271">
    <property type="entry name" value="Helicase_C"/>
    <property type="match status" value="1"/>
</dbReference>
<evidence type="ECO:0000256" key="6">
    <source>
        <dbReference type="ARBA" id="ARBA00022806"/>
    </source>
</evidence>
<dbReference type="InterPro" id="IPR038718">
    <property type="entry name" value="SNF2-like_sf"/>
</dbReference>
<keyword evidence="7" id="KW-0862">Zinc</keyword>
<dbReference type="CDD" id="cd18008">
    <property type="entry name" value="DEXDc_SHPRH-like"/>
    <property type="match status" value="1"/>
</dbReference>
<evidence type="ECO:0000259" key="12">
    <source>
        <dbReference type="PROSITE" id="PS50089"/>
    </source>
</evidence>
<dbReference type="InterPro" id="IPR049730">
    <property type="entry name" value="SNF2/RAD54-like_C"/>
</dbReference>
<gene>
    <name evidence="15" type="ORF">KCU98_g10878</name>
</gene>
<dbReference type="GO" id="GO:0004386">
    <property type="term" value="F:helicase activity"/>
    <property type="evidence" value="ECO:0007669"/>
    <property type="project" value="UniProtKB-KW"/>
</dbReference>
<feature type="region of interest" description="Disordered" evidence="11">
    <location>
        <begin position="79"/>
        <end position="143"/>
    </location>
</feature>
<dbReference type="GO" id="GO:0006281">
    <property type="term" value="P:DNA repair"/>
    <property type="evidence" value="ECO:0007669"/>
    <property type="project" value="TreeGrafter"/>
</dbReference>
<reference evidence="15" key="2">
    <citation type="submission" date="2021-08" db="EMBL/GenBank/DDBJ databases">
        <authorList>
            <person name="Gostincar C."/>
            <person name="Sun X."/>
            <person name="Song Z."/>
            <person name="Gunde-Cimerman N."/>
        </authorList>
    </citation>
    <scope>NUCLEOTIDE SEQUENCE</scope>
    <source>
        <strain evidence="15">EXF-9298</strain>
    </source>
</reference>
<dbReference type="SMART" id="SM00487">
    <property type="entry name" value="DEXDc"/>
    <property type="match status" value="1"/>
</dbReference>
<keyword evidence="2" id="KW-0479">Metal-binding</keyword>
<evidence type="ECO:0000256" key="4">
    <source>
        <dbReference type="ARBA" id="ARBA00022771"/>
    </source>
</evidence>
<dbReference type="GO" id="GO:0005524">
    <property type="term" value="F:ATP binding"/>
    <property type="evidence" value="ECO:0007669"/>
    <property type="project" value="UniProtKB-KW"/>
</dbReference>
<evidence type="ECO:0000313" key="15">
    <source>
        <dbReference type="EMBL" id="KAG9976188.1"/>
    </source>
</evidence>
<keyword evidence="5 15" id="KW-0378">Hydrolase</keyword>
<dbReference type="PROSITE" id="PS00518">
    <property type="entry name" value="ZF_RING_1"/>
    <property type="match status" value="1"/>
</dbReference>
<evidence type="ECO:0000256" key="9">
    <source>
        <dbReference type="PROSITE-ProRule" id="PRU00175"/>
    </source>
</evidence>
<organism evidence="15 16">
    <name type="scientific">Aureobasidium melanogenum</name>
    <name type="common">Aureobasidium pullulans var. melanogenum</name>
    <dbReference type="NCBI Taxonomy" id="46634"/>
    <lineage>
        <taxon>Eukaryota</taxon>
        <taxon>Fungi</taxon>
        <taxon>Dikarya</taxon>
        <taxon>Ascomycota</taxon>
        <taxon>Pezizomycotina</taxon>
        <taxon>Dothideomycetes</taxon>
        <taxon>Dothideomycetidae</taxon>
        <taxon>Dothideales</taxon>
        <taxon>Saccotheciaceae</taxon>
        <taxon>Aureobasidium</taxon>
    </lineage>
</organism>
<keyword evidence="10" id="KW-0175">Coiled coil</keyword>
<evidence type="ECO:0000256" key="11">
    <source>
        <dbReference type="SAM" id="MobiDB-lite"/>
    </source>
</evidence>
<dbReference type="AlphaFoldDB" id="A0A9P8JRT1"/>
<comment type="caution">
    <text evidence="15">The sequence shown here is derived from an EMBL/GenBank/DDBJ whole genome shotgun (WGS) entry which is preliminary data.</text>
</comment>
<keyword evidence="16" id="KW-1185">Reference proteome</keyword>
<evidence type="ECO:0000259" key="14">
    <source>
        <dbReference type="PROSITE" id="PS51194"/>
    </source>
</evidence>
<keyword evidence="8" id="KW-0067">ATP-binding</keyword>
<sequence>MDISSDAEEKLYQQQLVFAAQMRDGPACLKVEEEPFEQIEKRHEAATVAYAFAFMKGELSPEEKALWEQLDAQYQTAKAKQETLSKIKTEDTQDDSKRRRVSPSPLFVQQDRSDHDEGSDAADASTGSKRKRDETSKELSDNLRLSKMDESVVREILKRLATDAPADKKQKAVQDSARVLQAIRQLPSESTEYFEKGTWKVKGMFTPLKHHQLINLGWMKQQEANTKGSKGGILADEMGLGKTLSALASMVYGKTKFGREELKTNLVLVPKSLKDQWNNEAYEHTSKSTSKDNSGLGRIHAYSTETSVKTQLREFEDANLVIATYSELCRGFKNFSYPKNMSDAEKEKHFDKKYRPNLSALFRFKFRAIYLDEGHDIRNTKALRTMACQKLKSRYRWILTGTPMTNNPTDLYSVLTFVRDPQVLKLTQKEFNDMYKGPSKNEINVDWISSRLHSNMSRWTLQDDLFGRPLINIPKSVIKYLCVKLSVPEMIIYLVLHERLRLLAIEKMEDPDNTKTYQFVAGLLMVLKQMTGHVLLIRPIIFKYLTDDDMNIIYDAMDNNKVPEESELTRIMTGQAVGPAPVKLLGPNLNPNAQDYITALRKLQRSTTCTICKERTQDIRWAECFHAYCYNCLDKQMHHAAEHNLGEARCVPCGLPMGRLTEEDEDTEDESPRWRTESGKVIPSTKSSTVVELLRSWRDSVTGDPQAKAVVFTSFKDSHKLLAATFEEEKWEFTVLTADMSSAEREASVDEFKDNPDKFIMLATSGVGGIGLNLTVAKYLINYDHYFNEPTEKQVCGRIYRIGQEEQTTMVSITATGTVDEHVRDIKRRKAKNINGIMAATKKKSAKALLKLFDKAKEVKEIVGSHWRINTRTMSTAQKNSIYSQGELAKDLHSQYQIQIEDLNAEHKKKEIALLDKIQTAETRYQELESKYQKDFYNLKSKCTKHTSKPHHNENATAVPDNNEESAEDDTTKTDESPAQSAGSSMVDFDELCSICR</sequence>
<evidence type="ECO:0000256" key="8">
    <source>
        <dbReference type="ARBA" id="ARBA00022840"/>
    </source>
</evidence>
<dbReference type="PROSITE" id="PS51192">
    <property type="entry name" value="HELICASE_ATP_BIND_1"/>
    <property type="match status" value="1"/>
</dbReference>
<feature type="domain" description="RING-type" evidence="12">
    <location>
        <begin position="609"/>
        <end position="653"/>
    </location>
</feature>
<feature type="domain" description="Helicase C-terminal" evidence="14">
    <location>
        <begin position="689"/>
        <end position="850"/>
    </location>
</feature>
<accession>A0A9P8JRT1</accession>
<keyword evidence="4 9" id="KW-0863">Zinc-finger</keyword>
<feature type="domain" description="Helicase ATP-binding" evidence="13">
    <location>
        <begin position="223"/>
        <end position="421"/>
    </location>
</feature>
<dbReference type="SMART" id="SM00490">
    <property type="entry name" value="HELICc"/>
    <property type="match status" value="1"/>
</dbReference>
<feature type="coiled-coil region" evidence="10">
    <location>
        <begin position="893"/>
        <end position="931"/>
    </location>
</feature>
<name>A0A9P8JRT1_AURME</name>
<feature type="non-terminal residue" evidence="15">
    <location>
        <position position="997"/>
    </location>
</feature>
<dbReference type="Gene3D" id="3.40.50.300">
    <property type="entry name" value="P-loop containing nucleotide triphosphate hydrolases"/>
    <property type="match status" value="1"/>
</dbReference>
<dbReference type="PANTHER" id="PTHR45626:SF17">
    <property type="entry name" value="HELICASE-LIKE TRANSCRIPTION FACTOR"/>
    <property type="match status" value="1"/>
</dbReference>
<reference evidence="15" key="1">
    <citation type="journal article" date="2021" name="J Fungi (Basel)">
        <title>Virulence traits and population genomics of the black yeast Aureobasidium melanogenum.</title>
        <authorList>
            <person name="Cernosa A."/>
            <person name="Sun X."/>
            <person name="Gostincar C."/>
            <person name="Fang C."/>
            <person name="Gunde-Cimerman N."/>
            <person name="Song Z."/>
        </authorList>
    </citation>
    <scope>NUCLEOTIDE SEQUENCE</scope>
    <source>
        <strain evidence="15">EXF-9298</strain>
    </source>
</reference>
<protein>
    <submittedName>
        <fullName evidence="15">P-loop containing nucleoside triphosphate hydrolase protein</fullName>
    </submittedName>
</protein>
<dbReference type="InterPro" id="IPR050628">
    <property type="entry name" value="SNF2_RAD54_helicase_TF"/>
</dbReference>
<dbReference type="EMBL" id="JAHFXS010001671">
    <property type="protein sequence ID" value="KAG9976188.1"/>
    <property type="molecule type" value="Genomic_DNA"/>
</dbReference>
<feature type="region of interest" description="Disordered" evidence="11">
    <location>
        <begin position="662"/>
        <end position="681"/>
    </location>
</feature>